<keyword evidence="1 9" id="KW-0813">Transport</keyword>
<keyword evidence="5 9" id="KW-0630">Potassium</keyword>
<dbReference type="GeneID" id="95517405"/>
<comment type="similarity">
    <text evidence="9">Belongs to the KdpA family.</text>
</comment>
<dbReference type="Proteomes" id="UP000252698">
    <property type="component" value="Chromosome"/>
</dbReference>
<accession>A0A2Z5J6N6</accession>
<comment type="subunit">
    <text evidence="9">The system is composed of three essential subunits: KdpA, KdpB and KdpC.</text>
</comment>
<dbReference type="HAMAP" id="MF_00275">
    <property type="entry name" value="KdpA"/>
    <property type="match status" value="1"/>
</dbReference>
<dbReference type="RefSeq" id="WP_114242661.1">
    <property type="nucleotide sequence ID" value="NZ_CP027306.1"/>
</dbReference>
<evidence type="ECO:0000313" key="10">
    <source>
        <dbReference type="EMBL" id="AXE75994.1"/>
    </source>
</evidence>
<dbReference type="PANTHER" id="PTHR30607">
    <property type="entry name" value="POTASSIUM-TRANSPORTING ATPASE A CHAIN"/>
    <property type="match status" value="1"/>
</dbReference>
<dbReference type="PIRSF" id="PIRSF001294">
    <property type="entry name" value="K_ATPaseA"/>
    <property type="match status" value="1"/>
</dbReference>
<feature type="transmembrane region" description="Helical" evidence="9">
    <location>
        <begin position="126"/>
        <end position="151"/>
    </location>
</feature>
<evidence type="ECO:0000256" key="4">
    <source>
        <dbReference type="ARBA" id="ARBA00022692"/>
    </source>
</evidence>
<reference evidence="10 11" key="1">
    <citation type="journal article" date="2018" name="Front. Microbiol.">
        <title>Genome Sequencing of Streptomyces atratus SCSIOZH16 and Activation Production of Nocardamine via Metabolic Engineering.</title>
        <authorList>
            <person name="Li Y."/>
            <person name="Zhang C."/>
            <person name="Liu C."/>
            <person name="Ju J."/>
            <person name="Ma J."/>
        </authorList>
    </citation>
    <scope>NUCLEOTIDE SEQUENCE [LARGE SCALE GENOMIC DNA]</scope>
    <source>
        <strain evidence="10 11">SCSIO_ZH16</strain>
    </source>
</reference>
<feature type="transmembrane region" description="Helical" evidence="9">
    <location>
        <begin position="375"/>
        <end position="395"/>
    </location>
</feature>
<keyword evidence="7 9" id="KW-0406">Ion transport</keyword>
<keyword evidence="3 9" id="KW-0633">Potassium transport</keyword>
<organism evidence="10 11">
    <name type="scientific">Streptomyces atratus</name>
    <dbReference type="NCBI Taxonomy" id="1893"/>
    <lineage>
        <taxon>Bacteria</taxon>
        <taxon>Bacillati</taxon>
        <taxon>Actinomycetota</taxon>
        <taxon>Actinomycetes</taxon>
        <taxon>Kitasatosporales</taxon>
        <taxon>Streptomycetaceae</taxon>
        <taxon>Streptomyces</taxon>
    </lineage>
</organism>
<comment type="subcellular location">
    <subcellularLocation>
        <location evidence="9">Cell membrane</location>
        <topology evidence="9">Multi-pass membrane protein</topology>
    </subcellularLocation>
</comment>
<feature type="transmembrane region" description="Helical" evidence="9">
    <location>
        <begin position="524"/>
        <end position="545"/>
    </location>
</feature>
<feature type="transmembrane region" description="Helical" evidence="9">
    <location>
        <begin position="416"/>
        <end position="435"/>
    </location>
</feature>
<feature type="transmembrane region" description="Helical" evidence="9">
    <location>
        <begin position="481"/>
        <end position="504"/>
    </location>
</feature>
<dbReference type="Pfam" id="PF03814">
    <property type="entry name" value="KdpA"/>
    <property type="match status" value="1"/>
</dbReference>
<comment type="function">
    <text evidence="9">Part of the high-affinity ATP-driven potassium transport (or Kdp) system, which catalyzes the hydrolysis of ATP coupled with the electrogenic transport of potassium into the cytoplasm. This subunit binds the extracellular potassium ions and delivers the ions to the membrane domain of KdpB through an intramembrane tunnel.</text>
</comment>
<evidence type="ECO:0000256" key="3">
    <source>
        <dbReference type="ARBA" id="ARBA00022538"/>
    </source>
</evidence>
<feature type="transmembrane region" description="Helical" evidence="9">
    <location>
        <begin position="278"/>
        <end position="299"/>
    </location>
</feature>
<dbReference type="InterPro" id="IPR004623">
    <property type="entry name" value="KdpA"/>
</dbReference>
<gene>
    <name evidence="9" type="primary">kdpA</name>
    <name evidence="10" type="ORF">C5746_02290</name>
</gene>
<evidence type="ECO:0000256" key="2">
    <source>
        <dbReference type="ARBA" id="ARBA00022475"/>
    </source>
</evidence>
<evidence type="ECO:0000256" key="9">
    <source>
        <dbReference type="HAMAP-Rule" id="MF_00275"/>
    </source>
</evidence>
<feature type="transmembrane region" description="Helical" evidence="9">
    <location>
        <begin position="61"/>
        <end position="81"/>
    </location>
</feature>
<dbReference type="AlphaFoldDB" id="A0A2Z5J6N6"/>
<dbReference type="GO" id="GO:0030955">
    <property type="term" value="F:potassium ion binding"/>
    <property type="evidence" value="ECO:0007669"/>
    <property type="project" value="UniProtKB-UniRule"/>
</dbReference>
<dbReference type="NCBIfam" id="TIGR00680">
    <property type="entry name" value="kdpA"/>
    <property type="match status" value="1"/>
</dbReference>
<feature type="transmembrane region" description="Helical" evidence="9">
    <location>
        <begin position="172"/>
        <end position="191"/>
    </location>
</feature>
<name>A0A2Z5J6N6_STRAR</name>
<keyword evidence="8 9" id="KW-0472">Membrane</keyword>
<evidence type="ECO:0000256" key="5">
    <source>
        <dbReference type="ARBA" id="ARBA00022958"/>
    </source>
</evidence>
<dbReference type="KEGG" id="sata:C5746_02290"/>
<dbReference type="GO" id="GO:0008556">
    <property type="term" value="F:P-type potassium transmembrane transporter activity"/>
    <property type="evidence" value="ECO:0007669"/>
    <property type="project" value="InterPro"/>
</dbReference>
<keyword evidence="2 9" id="KW-1003">Cell membrane</keyword>
<evidence type="ECO:0000256" key="7">
    <source>
        <dbReference type="ARBA" id="ARBA00023065"/>
    </source>
</evidence>
<keyword evidence="6 9" id="KW-1133">Transmembrane helix</keyword>
<evidence type="ECO:0000256" key="8">
    <source>
        <dbReference type="ARBA" id="ARBA00023136"/>
    </source>
</evidence>
<protein>
    <recommendedName>
        <fullName evidence="9">Potassium-transporting ATPase potassium-binding subunit</fullName>
    </recommendedName>
    <alternativeName>
        <fullName evidence="9">ATP phosphohydrolase [potassium-transporting] A chain</fullName>
    </alternativeName>
    <alternativeName>
        <fullName evidence="9">Potassium-binding and translocating subunit A</fullName>
    </alternativeName>
    <alternativeName>
        <fullName evidence="9">Potassium-translocating ATPase A chain</fullName>
    </alternativeName>
</protein>
<evidence type="ECO:0000313" key="11">
    <source>
        <dbReference type="Proteomes" id="UP000252698"/>
    </source>
</evidence>
<dbReference type="PANTHER" id="PTHR30607:SF2">
    <property type="entry name" value="POTASSIUM-TRANSPORTING ATPASE POTASSIUM-BINDING SUBUNIT"/>
    <property type="match status" value="1"/>
</dbReference>
<keyword evidence="4 9" id="KW-0812">Transmembrane</keyword>
<feature type="transmembrane region" description="Helical" evidence="9">
    <location>
        <begin position="248"/>
        <end position="266"/>
    </location>
</feature>
<feature type="transmembrane region" description="Helical" evidence="9">
    <location>
        <begin position="6"/>
        <end position="25"/>
    </location>
</feature>
<evidence type="ECO:0000256" key="1">
    <source>
        <dbReference type="ARBA" id="ARBA00022448"/>
    </source>
</evidence>
<dbReference type="GO" id="GO:0005886">
    <property type="term" value="C:plasma membrane"/>
    <property type="evidence" value="ECO:0007669"/>
    <property type="project" value="UniProtKB-SubCell"/>
</dbReference>
<evidence type="ECO:0000256" key="6">
    <source>
        <dbReference type="ARBA" id="ARBA00022989"/>
    </source>
</evidence>
<dbReference type="EMBL" id="CP027306">
    <property type="protein sequence ID" value="AXE75994.1"/>
    <property type="molecule type" value="Genomic_DNA"/>
</dbReference>
<sequence length="554" mass="58316">MNDTLAGWLQVLALVVALGLSHRPLGDCMARVLTTDRHWRAERLIYRAGGVNGDADQRWSVYLRSILAFSAVSVLFLYAFLRLQNHLLLSLGMKPVTADQSFNTAASFVTNTNWQSYSGESTMGHLVQMAGLAVQNFVSAAVGIAVVAALIRGFSRKKTDRVGNFWVDLTRIVLRVLLPLAFVFAIVLVAAGTVQNFHGIHDITTIAGGHQGVTGGPVASQESIKELGTNGGGFYNANSAHPFENPNAFTNLIEIYLLLVIAFSLPRTFGTMVGDNRQGYAIVAVMALIWGASVAIVTANELHSVSSTAGHAAGGMMEGKETRFGIWASALFAVSTTVTSCGAVNSFHDSYTPGGGGMTIFNMMLGEIAPGGTGSGLYGILILAIVAVFVAGLMVGRTPEYLGKKLRGREMKFASLYILTTPALVLVGAGLAMAFPGERAAMLNSGPHGFSEVLYAFASSANNNGSAFAGLSVNTVWYNTALGVVMLVGRFLPMVFVLALAGSLAGQQSVPVTAGTLPTHRPQFVGLLTGVILIVVGLTYFPALALGPLAEGLH</sequence>
<proteinExistence type="inferred from homology"/>